<protein>
    <recommendedName>
        <fullName evidence="2">NACHT C-terminal Alpha/Beta 2 domain-containing protein</fullName>
    </recommendedName>
</protein>
<reference evidence="3 4" key="1">
    <citation type="submission" date="2023-10" db="EMBL/GenBank/DDBJ databases">
        <title>Veillonella sp. nov., isolated from a pig farm feces dump.</title>
        <authorList>
            <person name="Chang Y.-H."/>
        </authorList>
    </citation>
    <scope>NUCLEOTIDE SEQUENCE [LARGE SCALE GENOMIC DNA]</scope>
    <source>
        <strain evidence="3 4">YH-vei2233</strain>
    </source>
</reference>
<dbReference type="Pfam" id="PF22726">
    <property type="entry name" value="NCAB2"/>
    <property type="match status" value="1"/>
</dbReference>
<dbReference type="InterPro" id="IPR027417">
    <property type="entry name" value="P-loop_NTPase"/>
</dbReference>
<feature type="domain" description="NACHT C-terminal Alpha/Beta 2" evidence="2">
    <location>
        <begin position="1398"/>
        <end position="1462"/>
    </location>
</feature>
<gene>
    <name evidence="3" type="ORF">RVY80_09985</name>
</gene>
<dbReference type="RefSeq" id="WP_317330510.1">
    <property type="nucleotide sequence ID" value="NZ_JAWJZA010000030.1"/>
</dbReference>
<feature type="region of interest" description="Disordered" evidence="1">
    <location>
        <begin position="1446"/>
        <end position="1467"/>
    </location>
</feature>
<comment type="caution">
    <text evidence="3">The sequence shown here is derived from an EMBL/GenBank/DDBJ whole genome shotgun (WGS) entry which is preliminary data.</text>
</comment>
<dbReference type="SUPFAM" id="SSF52540">
    <property type="entry name" value="P-loop containing nucleoside triphosphate hydrolases"/>
    <property type="match status" value="1"/>
</dbReference>
<dbReference type="EMBL" id="JAWJZB010000015">
    <property type="protein sequence ID" value="MDV5089145.1"/>
    <property type="molecule type" value="Genomic_DNA"/>
</dbReference>
<evidence type="ECO:0000259" key="2">
    <source>
        <dbReference type="Pfam" id="PF22726"/>
    </source>
</evidence>
<keyword evidence="4" id="KW-1185">Reference proteome</keyword>
<evidence type="ECO:0000313" key="3">
    <source>
        <dbReference type="EMBL" id="MDV5089145.1"/>
    </source>
</evidence>
<sequence length="1467" mass="164821">MSNRDDFKQKTITELAKRVAWQCSNPNCQRATVGAKSGSEGVIITGIAAHITAAAPGGPRYNPALTPDQRKHINNGIWLCSNCSILIDRDEDAFPVSLLDDWKRTAESRSFAAIAGSSIDAQLIRKIPVEMDEADLEIIRSLSLPQDDDVEKVIVRLRNAAKIDIKTFKDERGWPKHVVPINMTSEDTSGVHIFSIAGVATAMEIVNEISIIAAPGHGKTTTMVQLADTILASEGGIAVVIPLAEWAMQSDTFFRMLTQRNAFRDFREQHFMLLACHGRLQLMLDGWNELEYGAKLRVSKQIKTLKREFPRIKIAISTRPQVGDLPIAGTKLELKALSDEQQQEIALVLLGDNGIALLEQAWQTDGVSELVAIPLYLNWLLSYASIGEMPKTREEILNRFVTEYEKEQERALILRQKLLGCHQVILVGLASKAISASNTVIRDDMARAVISQIENDLIIKGQITGRPEPQDVLDTLVNQHLLVWSSGNAGISFQHQQIQEWYASFDVEKLMLAAEEGDVEAVKQLSFNILNLPLWEEPILFACERLSHRDSKSVKAVAAAILQSITVDPMLAAEMIYRSSTGVWDIIQDEIKAFALRWHKPGKVDRAIGFMITTGRPEFAEQIWPLVTHDDDQIHLKALCAARQFRPSVLGTSIQERLATVPEEVRESVLAEIAMKSGLDGINIVTNIAKTEASTKVQFAVIESLLFRRAERFAIAIIKAAKEDIWQMLACRNYASEITDVEIAERWKKEHLAYITEEINVLKKLNLLLDDGEISPYIGKQVEDIIVSDEFPIGDNNAYWTLVKAKDQYLQEVKRGILRRIETGSKTPYGSIDLLRDAGVVEEGAIIDLIVNTAQENRFADEATVIAGPKTVSVLIEKLLKLDKKIQEMDGPIEEITRSEYWRLIDRISHSQSSSLITALQSYSNTRDPHIIAVLADIIARHAQKNETELLNMDKDLQEFLVRTINQWVEMLKSLSASREQLSSVVRVISFFPKPELFARLQSLLMEDLSQWKRAKHEFAANPRDRHASQDATICYTNIYKDAFSAIGGDKVTQLMLQYLSDLDFGIEAAYVLKIIWDKQQGDYERKAFKPWPDFSEVAARHLRRQQEGIICESQSPFAEAIFSAIHDINASTCTDKEHRHMLKLAKIALSMPHGDKGSIAFDLLQVPLPLSEKLELLKTLVIAGYKIEADMCIQGLKELLEDAKKKPWLLNEQHNQIEEWLQLLPFSNRPEALVEALDLGKEHLKEPRRLQQLLAALAYAPNTPAELSLFELAEADPRFYKDYYWLNAVVLRDTALAAKRILNLVCSGKVAGNQHGLLSGSIADLVVRHPDVYHNLLQRYNLLSATDKSRIKPLIAEIAKEEGLLVLVQSYGEEGLKFDRVLEEMINEIAVGKKTLPHVYEYYSVDVSDLRKKLFAMVNEAGAAANVAASCLELIDELRDKYGSVDTEPRHPDIESGRPWPLVTHV</sequence>
<evidence type="ECO:0000256" key="1">
    <source>
        <dbReference type="SAM" id="MobiDB-lite"/>
    </source>
</evidence>
<dbReference type="Proteomes" id="UP001272515">
    <property type="component" value="Unassembled WGS sequence"/>
</dbReference>
<dbReference type="InterPro" id="IPR054732">
    <property type="entry name" value="NCAB2"/>
</dbReference>
<dbReference type="Gene3D" id="3.40.50.300">
    <property type="entry name" value="P-loop containing nucleotide triphosphate hydrolases"/>
    <property type="match status" value="1"/>
</dbReference>
<organism evidence="3 4">
    <name type="scientific">Veillonella absiana</name>
    <dbReference type="NCBI Taxonomy" id="3079305"/>
    <lineage>
        <taxon>Bacteria</taxon>
        <taxon>Bacillati</taxon>
        <taxon>Bacillota</taxon>
        <taxon>Negativicutes</taxon>
        <taxon>Veillonellales</taxon>
        <taxon>Veillonellaceae</taxon>
        <taxon>Veillonella</taxon>
    </lineage>
</organism>
<feature type="compositionally biased region" description="Basic and acidic residues" evidence="1">
    <location>
        <begin position="1446"/>
        <end position="1457"/>
    </location>
</feature>
<name>A0ABU3ZB47_9FIRM</name>
<evidence type="ECO:0000313" key="4">
    <source>
        <dbReference type="Proteomes" id="UP001272515"/>
    </source>
</evidence>
<accession>A0ABU3ZB47</accession>
<proteinExistence type="predicted"/>